<name>A0A970B4V4_9GAMM</name>
<sequence length="292" mass="33250">MSLTRWRDTGSDFSFGEYRIFTRAAGEGDEALLLLHGFPTASWDFEALWPRLAKRFGRIVTLDWLGLGFSDKPQRHRYSIAEQADLARAVLEAHGVRRVHLLAHDYGACVAQELLARQRDRVQGPQMLSAVLMNAPLFYEVEQRWWPHRLLLSPIGPLYVRMVGERRFWRAFSALFGADTKPGPIELHDYWTLVDGSGGRAALRAVLRYAHERREQRERWRDALLLDAPPLRLIIGADDPVSGRRVAAHYQQLRPDADVALLDGIGHFPHVEAPDRVARAVLAFHDALARRG</sequence>
<dbReference type="Pfam" id="PF12697">
    <property type="entry name" value="Abhydrolase_6"/>
    <property type="match status" value="1"/>
</dbReference>
<dbReference type="InterPro" id="IPR050266">
    <property type="entry name" value="AB_hydrolase_sf"/>
</dbReference>
<dbReference type="GO" id="GO:0016020">
    <property type="term" value="C:membrane"/>
    <property type="evidence" value="ECO:0007669"/>
    <property type="project" value="TreeGrafter"/>
</dbReference>
<keyword evidence="3" id="KW-1185">Reference proteome</keyword>
<dbReference type="GO" id="GO:0047372">
    <property type="term" value="F:monoacylglycerol lipase activity"/>
    <property type="evidence" value="ECO:0007669"/>
    <property type="project" value="TreeGrafter"/>
</dbReference>
<evidence type="ECO:0000259" key="1">
    <source>
        <dbReference type="Pfam" id="PF12697"/>
    </source>
</evidence>
<protein>
    <submittedName>
        <fullName evidence="2">Alpha/beta hydrolase</fullName>
    </submittedName>
</protein>
<accession>A0A970B4V4</accession>
<dbReference type="PANTHER" id="PTHR43798">
    <property type="entry name" value="MONOACYLGLYCEROL LIPASE"/>
    <property type="match status" value="1"/>
</dbReference>
<dbReference type="Gene3D" id="3.40.50.1820">
    <property type="entry name" value="alpha/beta hydrolase"/>
    <property type="match status" value="1"/>
</dbReference>
<dbReference type="RefSeq" id="WP_168147988.1">
    <property type="nucleotide sequence ID" value="NZ_JAAVXB010000005.1"/>
</dbReference>
<feature type="domain" description="AB hydrolase-1" evidence="1">
    <location>
        <begin position="32"/>
        <end position="280"/>
    </location>
</feature>
<dbReference type="InterPro" id="IPR000639">
    <property type="entry name" value="Epox_hydrolase-like"/>
</dbReference>
<keyword evidence="2" id="KW-0378">Hydrolase</keyword>
<gene>
    <name evidence="2" type="ORF">G7Y82_10335</name>
</gene>
<dbReference type="AlphaFoldDB" id="A0A970B4V4"/>
<comment type="caution">
    <text evidence="2">The sequence shown here is derived from an EMBL/GenBank/DDBJ whole genome shotgun (WGS) entry which is preliminary data.</text>
</comment>
<dbReference type="Proteomes" id="UP000653472">
    <property type="component" value="Unassembled WGS sequence"/>
</dbReference>
<dbReference type="PRINTS" id="PR00412">
    <property type="entry name" value="EPOXHYDRLASE"/>
</dbReference>
<dbReference type="PANTHER" id="PTHR43798:SF33">
    <property type="entry name" value="HYDROLASE, PUTATIVE (AFU_ORTHOLOGUE AFUA_2G14860)-RELATED"/>
    <property type="match status" value="1"/>
</dbReference>
<dbReference type="GO" id="GO:0046464">
    <property type="term" value="P:acylglycerol catabolic process"/>
    <property type="evidence" value="ECO:0007669"/>
    <property type="project" value="TreeGrafter"/>
</dbReference>
<evidence type="ECO:0000313" key="2">
    <source>
        <dbReference type="EMBL" id="NKF22717.1"/>
    </source>
</evidence>
<reference evidence="2" key="1">
    <citation type="submission" date="2020-03" db="EMBL/GenBank/DDBJ databases">
        <title>Solimonas marina sp. nov., isolated from deep seawater of the Pacific Ocean.</title>
        <authorList>
            <person name="Liu X."/>
            <person name="Lai Q."/>
            <person name="Sun F."/>
            <person name="Gai Y."/>
            <person name="Li G."/>
            <person name="Shao Z."/>
        </authorList>
    </citation>
    <scope>NUCLEOTIDE SEQUENCE</scope>
    <source>
        <strain evidence="2">C16B3</strain>
    </source>
</reference>
<organism evidence="2 3">
    <name type="scientific">Solimonas marina</name>
    <dbReference type="NCBI Taxonomy" id="2714601"/>
    <lineage>
        <taxon>Bacteria</taxon>
        <taxon>Pseudomonadati</taxon>
        <taxon>Pseudomonadota</taxon>
        <taxon>Gammaproteobacteria</taxon>
        <taxon>Nevskiales</taxon>
        <taxon>Nevskiaceae</taxon>
        <taxon>Solimonas</taxon>
    </lineage>
</organism>
<dbReference type="SUPFAM" id="SSF53474">
    <property type="entry name" value="alpha/beta-Hydrolases"/>
    <property type="match status" value="1"/>
</dbReference>
<proteinExistence type="predicted"/>
<dbReference type="EMBL" id="JAAVXB010000005">
    <property type="protein sequence ID" value="NKF22717.1"/>
    <property type="molecule type" value="Genomic_DNA"/>
</dbReference>
<evidence type="ECO:0000313" key="3">
    <source>
        <dbReference type="Proteomes" id="UP000653472"/>
    </source>
</evidence>
<dbReference type="InterPro" id="IPR029058">
    <property type="entry name" value="AB_hydrolase_fold"/>
</dbReference>
<dbReference type="InterPro" id="IPR000073">
    <property type="entry name" value="AB_hydrolase_1"/>
</dbReference>